<dbReference type="STRING" id="76021.BS329_20160"/>
<dbReference type="InterPro" id="IPR046175">
    <property type="entry name" value="DUF6177"/>
</dbReference>
<gene>
    <name evidence="1" type="ORF">BS329_20160</name>
</gene>
<accession>A0A1R0KS81</accession>
<reference evidence="1 2" key="1">
    <citation type="submission" date="2016-01" db="EMBL/GenBank/DDBJ databases">
        <title>Amycolatopsis coloradensis genome sequencing and assembly.</title>
        <authorList>
            <person name="Mayilraj S."/>
        </authorList>
    </citation>
    <scope>NUCLEOTIDE SEQUENCE [LARGE SCALE GENOMIC DNA]</scope>
    <source>
        <strain evidence="1 2">DSM 44225</strain>
    </source>
</reference>
<dbReference type="Pfam" id="PF19674">
    <property type="entry name" value="DUF6177"/>
    <property type="match status" value="1"/>
</dbReference>
<evidence type="ECO:0000313" key="1">
    <source>
        <dbReference type="EMBL" id="OLZ50715.1"/>
    </source>
</evidence>
<dbReference type="OrthoDB" id="5103427at2"/>
<name>A0A1R0KS81_9PSEU</name>
<dbReference type="AlphaFoldDB" id="A0A1R0KS81"/>
<dbReference type="EMBL" id="MQUQ01000010">
    <property type="protein sequence ID" value="OLZ50715.1"/>
    <property type="molecule type" value="Genomic_DNA"/>
</dbReference>
<sequence>MVEQVTGHPAADWATSEALIVEQSRAVVPASSWMIDAARSALGSARVLQLLTPEQSGLTYPMELLLHDAAADWIVEDDAGRHRHGLLGFPVSWNGTRFARVPGHQPAVPVEPKMNSGDVEVRITTVHPAGGPLRLGAGAEAVLRAFTGGPPTGWGNAEPATRPWSAGEVTEHCRDRAPERTQLVVVGPGVAGQLRVSPSDDGLLEETRLSGPAVGTLRPDHVTAMAGQVAATARLMLAAVHPGRKGGSRSSEPTRPALPYGFLAGREIVAARGVDHAELAPAERVTILGSAAWCTVHGGRRTPYEQLADILRHFALPDTA</sequence>
<organism evidence="1 2">
    <name type="scientific">Amycolatopsis coloradensis</name>
    <dbReference type="NCBI Taxonomy" id="76021"/>
    <lineage>
        <taxon>Bacteria</taxon>
        <taxon>Bacillati</taxon>
        <taxon>Actinomycetota</taxon>
        <taxon>Actinomycetes</taxon>
        <taxon>Pseudonocardiales</taxon>
        <taxon>Pseudonocardiaceae</taxon>
        <taxon>Amycolatopsis</taxon>
    </lineage>
</organism>
<dbReference type="Proteomes" id="UP000187486">
    <property type="component" value="Unassembled WGS sequence"/>
</dbReference>
<dbReference type="RefSeq" id="WP_076162758.1">
    <property type="nucleotide sequence ID" value="NZ_JBEZVB010000144.1"/>
</dbReference>
<protein>
    <submittedName>
        <fullName evidence="1">Uncharacterized protein</fullName>
    </submittedName>
</protein>
<comment type="caution">
    <text evidence="1">The sequence shown here is derived from an EMBL/GenBank/DDBJ whole genome shotgun (WGS) entry which is preliminary data.</text>
</comment>
<evidence type="ECO:0000313" key="2">
    <source>
        <dbReference type="Proteomes" id="UP000187486"/>
    </source>
</evidence>
<keyword evidence="2" id="KW-1185">Reference proteome</keyword>
<proteinExistence type="predicted"/>